<dbReference type="PANTHER" id="PTHR34477:SF5">
    <property type="entry name" value="BSL5627 PROTEIN"/>
    <property type="match status" value="1"/>
</dbReference>
<keyword evidence="4" id="KW-1185">Reference proteome</keyword>
<evidence type="ECO:0000313" key="3">
    <source>
        <dbReference type="EMBL" id="MFC4232647.1"/>
    </source>
</evidence>
<dbReference type="InterPro" id="IPR050190">
    <property type="entry name" value="UPF0213_domain"/>
</dbReference>
<evidence type="ECO:0000313" key="4">
    <source>
        <dbReference type="Proteomes" id="UP001595906"/>
    </source>
</evidence>
<dbReference type="CDD" id="cd10448">
    <property type="entry name" value="GIY-YIG_unchar_3"/>
    <property type="match status" value="1"/>
</dbReference>
<dbReference type="Pfam" id="PF01541">
    <property type="entry name" value="GIY-YIG"/>
    <property type="match status" value="1"/>
</dbReference>
<proteinExistence type="inferred from homology"/>
<dbReference type="SMART" id="SM00465">
    <property type="entry name" value="GIYc"/>
    <property type="match status" value="1"/>
</dbReference>
<reference evidence="4" key="1">
    <citation type="journal article" date="2019" name="Int. J. Syst. Evol. Microbiol.">
        <title>The Global Catalogue of Microorganisms (GCM) 10K type strain sequencing project: providing services to taxonomists for standard genome sequencing and annotation.</title>
        <authorList>
            <consortium name="The Broad Institute Genomics Platform"/>
            <consortium name="The Broad Institute Genome Sequencing Center for Infectious Disease"/>
            <person name="Wu L."/>
            <person name="Ma J."/>
        </authorList>
    </citation>
    <scope>NUCLEOTIDE SEQUENCE [LARGE SCALE GENOMIC DNA]</scope>
    <source>
        <strain evidence="4">CECT 8010</strain>
    </source>
</reference>
<sequence length="107" mass="12706">MKPIGTHNYYVYIVTNKNKTVLYTGVTNNLQARLQQHYTNSQPFTHKSFAGKYNAYHLLYYERFEYIQHAIAREKEIKGWLRSKKEALINTTNPEWRFLNGDIGLSF</sequence>
<dbReference type="RefSeq" id="WP_379014584.1">
    <property type="nucleotide sequence ID" value="NZ_JBHSDC010000022.1"/>
</dbReference>
<dbReference type="PANTHER" id="PTHR34477">
    <property type="entry name" value="UPF0213 PROTEIN YHBQ"/>
    <property type="match status" value="1"/>
</dbReference>
<gene>
    <name evidence="3" type="ORF">ACFOW1_12160</name>
</gene>
<dbReference type="PROSITE" id="PS50164">
    <property type="entry name" value="GIY_YIG"/>
    <property type="match status" value="1"/>
</dbReference>
<dbReference type="EMBL" id="JBHSDC010000022">
    <property type="protein sequence ID" value="MFC4232647.1"/>
    <property type="molecule type" value="Genomic_DNA"/>
</dbReference>
<dbReference type="InterPro" id="IPR000305">
    <property type="entry name" value="GIY-YIG_endonuc"/>
</dbReference>
<dbReference type="Proteomes" id="UP001595906">
    <property type="component" value="Unassembled WGS sequence"/>
</dbReference>
<dbReference type="SUPFAM" id="SSF82771">
    <property type="entry name" value="GIY-YIG endonuclease"/>
    <property type="match status" value="1"/>
</dbReference>
<organism evidence="3 4">
    <name type="scientific">Parasediminibacterium paludis</name>
    <dbReference type="NCBI Taxonomy" id="908966"/>
    <lineage>
        <taxon>Bacteria</taxon>
        <taxon>Pseudomonadati</taxon>
        <taxon>Bacteroidota</taxon>
        <taxon>Chitinophagia</taxon>
        <taxon>Chitinophagales</taxon>
        <taxon>Chitinophagaceae</taxon>
        <taxon>Parasediminibacterium</taxon>
    </lineage>
</organism>
<dbReference type="Gene3D" id="3.40.1440.10">
    <property type="entry name" value="GIY-YIG endonuclease"/>
    <property type="match status" value="1"/>
</dbReference>
<evidence type="ECO:0000256" key="1">
    <source>
        <dbReference type="ARBA" id="ARBA00007435"/>
    </source>
</evidence>
<feature type="domain" description="GIY-YIG" evidence="2">
    <location>
        <begin position="7"/>
        <end position="87"/>
    </location>
</feature>
<accession>A0ABV8PXE5</accession>
<dbReference type="InterPro" id="IPR035901">
    <property type="entry name" value="GIY-YIG_endonuc_sf"/>
</dbReference>
<protein>
    <submittedName>
        <fullName evidence="3">GIY-YIG nuclease family protein</fullName>
    </submittedName>
</protein>
<name>A0ABV8PXE5_9BACT</name>
<comment type="similarity">
    <text evidence="1">Belongs to the UPF0213 family.</text>
</comment>
<comment type="caution">
    <text evidence="3">The sequence shown here is derived from an EMBL/GenBank/DDBJ whole genome shotgun (WGS) entry which is preliminary data.</text>
</comment>
<evidence type="ECO:0000259" key="2">
    <source>
        <dbReference type="PROSITE" id="PS50164"/>
    </source>
</evidence>